<protein>
    <recommendedName>
        <fullName evidence="8">Large ribosomal subunit protein eL22</fullName>
    </recommendedName>
    <alternativeName>
        <fullName evidence="9">60S ribosomal protein L22</fullName>
    </alternativeName>
</protein>
<dbReference type="GO" id="GO:0002181">
    <property type="term" value="P:cytoplasmic translation"/>
    <property type="evidence" value="ECO:0007669"/>
    <property type="project" value="TreeGrafter"/>
</dbReference>
<proteinExistence type="inferred from homology"/>
<dbReference type="GO" id="GO:0003735">
    <property type="term" value="F:structural constituent of ribosome"/>
    <property type="evidence" value="ECO:0007669"/>
    <property type="project" value="InterPro"/>
</dbReference>
<evidence type="ECO:0000256" key="6">
    <source>
        <dbReference type="ARBA" id="ARBA00023274"/>
    </source>
</evidence>
<dbReference type="GO" id="GO:1990904">
    <property type="term" value="C:ribonucleoprotein complex"/>
    <property type="evidence" value="ECO:0007669"/>
    <property type="project" value="UniProtKB-KW"/>
</dbReference>
<keyword evidence="6" id="KW-0687">Ribonucleoprotein</keyword>
<dbReference type="PANTHER" id="PTHR10064">
    <property type="entry name" value="60S RIBOSOMAL PROTEIN L22"/>
    <property type="match status" value="1"/>
</dbReference>
<evidence type="ECO:0000256" key="7">
    <source>
        <dbReference type="ARBA" id="ARBA00034092"/>
    </source>
</evidence>
<accession>A0A8C8X4N2</accession>
<dbReference type="OMA" id="WLCRVAN"/>
<comment type="similarity">
    <text evidence="2">Belongs to the eukaryotic ribosomal protein eL22 family.</text>
</comment>
<evidence type="ECO:0000256" key="1">
    <source>
        <dbReference type="ARBA" id="ARBA00004496"/>
    </source>
</evidence>
<dbReference type="Gene3D" id="3.30.1360.210">
    <property type="match status" value="1"/>
</dbReference>
<keyword evidence="5" id="KW-0689">Ribosomal protein</keyword>
<dbReference type="GO" id="GO:0005840">
    <property type="term" value="C:ribosome"/>
    <property type="evidence" value="ECO:0007669"/>
    <property type="project" value="UniProtKB-KW"/>
</dbReference>
<reference evidence="10" key="2">
    <citation type="submission" date="2025-08" db="UniProtKB">
        <authorList>
            <consortium name="Ensembl"/>
        </authorList>
    </citation>
    <scope>IDENTIFICATION</scope>
</reference>
<organism evidence="10 11">
    <name type="scientific">Panthera leo</name>
    <name type="common">Lion</name>
    <dbReference type="NCBI Taxonomy" id="9689"/>
    <lineage>
        <taxon>Eukaryota</taxon>
        <taxon>Metazoa</taxon>
        <taxon>Chordata</taxon>
        <taxon>Craniata</taxon>
        <taxon>Vertebrata</taxon>
        <taxon>Euteleostomi</taxon>
        <taxon>Mammalia</taxon>
        <taxon>Eutheria</taxon>
        <taxon>Laurasiatheria</taxon>
        <taxon>Carnivora</taxon>
        <taxon>Feliformia</taxon>
        <taxon>Felidae</taxon>
        <taxon>Pantherinae</taxon>
        <taxon>Panthera</taxon>
    </lineage>
</organism>
<evidence type="ECO:0000256" key="2">
    <source>
        <dbReference type="ARBA" id="ARBA00007817"/>
    </source>
</evidence>
<dbReference type="GO" id="GO:0003723">
    <property type="term" value="F:RNA binding"/>
    <property type="evidence" value="ECO:0007669"/>
    <property type="project" value="TreeGrafter"/>
</dbReference>
<name>A0A8C8X4N2_PANLE</name>
<dbReference type="PANTHER" id="PTHR10064:SF2">
    <property type="entry name" value="LARGE RIBOSOMAL SUBUNIT PROTEIN EL22"/>
    <property type="match status" value="1"/>
</dbReference>
<comment type="subunit">
    <text evidence="3">Component of the large ribosomal subunit.</text>
</comment>
<dbReference type="GO" id="GO:0005737">
    <property type="term" value="C:cytoplasm"/>
    <property type="evidence" value="ECO:0007669"/>
    <property type="project" value="UniProtKB-SubCell"/>
</dbReference>
<comment type="function">
    <text evidence="7">Component of the large ribosomal subunit. The ribosome is a large ribonucleoprotein complex responsible for the synthesis of proteins in the cell.</text>
</comment>
<dbReference type="Pfam" id="PF01776">
    <property type="entry name" value="Ribosomal_L22e"/>
    <property type="match status" value="1"/>
</dbReference>
<dbReference type="Proteomes" id="UP000694399">
    <property type="component" value="Chromosome E1"/>
</dbReference>
<dbReference type="Ensembl" id="ENSPLOT00000013409.1">
    <property type="protein sequence ID" value="ENSPLOP00000012098.1"/>
    <property type="gene ID" value="ENSPLOG00000008897.1"/>
</dbReference>
<dbReference type="GeneTree" id="ENSGT00940000153314"/>
<reference evidence="10" key="1">
    <citation type="journal article" date="2019" name="bioRxiv">
        <title>Long live the king: chromosome-level assembly of the lion (Panthera leo) using linked-read, Hi-C, and long read data.</title>
        <authorList>
            <person name="Armstrong E.E."/>
            <person name="Taylor R.W."/>
            <person name="Miller D.E."/>
            <person name="Kaelin C."/>
            <person name="Barsh G."/>
            <person name="Hadly E.A."/>
            <person name="Petrov D."/>
        </authorList>
    </citation>
    <scope>NUCLEOTIDE SEQUENCE [LARGE SCALE GENOMIC DNA]</scope>
</reference>
<sequence length="95" mass="11064">MDAANFEQFLQERLQVSGQAESLDGGVVTIERSKSKMTVTSEVPSSKRCLQHLTKKYLKKNNLHDWLCRVANSKESYELHHFQINHDEEEEKDED</sequence>
<keyword evidence="11" id="KW-1185">Reference proteome</keyword>
<evidence type="ECO:0000256" key="9">
    <source>
        <dbReference type="ARBA" id="ARBA00041214"/>
    </source>
</evidence>
<evidence type="ECO:0000313" key="10">
    <source>
        <dbReference type="Ensembl" id="ENSPLOP00000012098.1"/>
    </source>
</evidence>
<dbReference type="AlphaFoldDB" id="A0A8C8X4N2"/>
<evidence type="ECO:0000256" key="3">
    <source>
        <dbReference type="ARBA" id="ARBA00011133"/>
    </source>
</evidence>
<reference evidence="10" key="3">
    <citation type="submission" date="2025-09" db="UniProtKB">
        <authorList>
            <consortium name="Ensembl"/>
        </authorList>
    </citation>
    <scope>IDENTIFICATION</scope>
</reference>
<evidence type="ECO:0000256" key="5">
    <source>
        <dbReference type="ARBA" id="ARBA00022980"/>
    </source>
</evidence>
<comment type="subcellular location">
    <subcellularLocation>
        <location evidence="1">Cytoplasm</location>
    </subcellularLocation>
</comment>
<keyword evidence="4" id="KW-0963">Cytoplasm</keyword>
<evidence type="ECO:0000256" key="4">
    <source>
        <dbReference type="ARBA" id="ARBA00022490"/>
    </source>
</evidence>
<dbReference type="InterPro" id="IPR002671">
    <property type="entry name" value="Ribosomal_eL22"/>
</dbReference>
<dbReference type="InterPro" id="IPR038526">
    <property type="entry name" value="Ribosomal_eL22_sf"/>
</dbReference>
<evidence type="ECO:0000313" key="11">
    <source>
        <dbReference type="Proteomes" id="UP000694399"/>
    </source>
</evidence>
<evidence type="ECO:0000256" key="8">
    <source>
        <dbReference type="ARBA" id="ARBA00040613"/>
    </source>
</evidence>